<proteinExistence type="predicted"/>
<gene>
    <name evidence="1" type="ORF">SASC598J21_020060</name>
</gene>
<dbReference type="Proteomes" id="UP000027644">
    <property type="component" value="Unassembled WGS sequence"/>
</dbReference>
<protein>
    <submittedName>
        <fullName evidence="1">Uncharacterized protein</fullName>
    </submittedName>
</protein>
<evidence type="ECO:0000313" key="2">
    <source>
        <dbReference type="Proteomes" id="UP000027644"/>
    </source>
</evidence>
<sequence length="31" mass="3550">MQASIKNTVTTKVIQYTYVNDNGIFKVVINF</sequence>
<reference evidence="1 2" key="1">
    <citation type="journal article" date="2014" name="PLoS Genet.">
        <title>Hidden diversity in honey bee gut symbionts detected by single-cell genomics.</title>
        <authorList>
            <person name="Engel P."/>
            <person name="Stepanauskas R."/>
            <person name="Moran N."/>
        </authorList>
    </citation>
    <scope>NUCLEOTIDE SEQUENCE [LARGE SCALE GENOMIC DNA]</scope>
    <source>
        <strain evidence="1 2">SCGC AB-598-J21</strain>
    </source>
</reference>
<evidence type="ECO:0000313" key="1">
    <source>
        <dbReference type="EMBL" id="KEQ00305.1"/>
    </source>
</evidence>
<name>A0A074VCW8_9NEIS</name>
<dbReference type="AlphaFoldDB" id="A0A074VCW8"/>
<accession>A0A074VCW8</accession>
<comment type="caution">
    <text evidence="1">The sequence shown here is derived from an EMBL/GenBank/DDBJ whole genome shotgun (WGS) entry which is preliminary data.</text>
</comment>
<organism evidence="1 2">
    <name type="scientific">Snodgrassella alvi SCGC AB-598-J21</name>
    <dbReference type="NCBI Taxonomy" id="1385367"/>
    <lineage>
        <taxon>Bacteria</taxon>
        <taxon>Pseudomonadati</taxon>
        <taxon>Pseudomonadota</taxon>
        <taxon>Betaproteobacteria</taxon>
        <taxon>Neisseriales</taxon>
        <taxon>Neisseriaceae</taxon>
        <taxon>Snodgrassella</taxon>
    </lineage>
</organism>
<dbReference type="EMBL" id="AVQL01000453">
    <property type="protein sequence ID" value="KEQ00305.1"/>
    <property type="molecule type" value="Genomic_DNA"/>
</dbReference>